<dbReference type="Pfam" id="PF05016">
    <property type="entry name" value="ParE_toxin"/>
    <property type="match status" value="1"/>
</dbReference>
<evidence type="ECO:0000313" key="4">
    <source>
        <dbReference type="Proteomes" id="UP000078084"/>
    </source>
</evidence>
<accession>A0A171KMZ5</accession>
<keyword evidence="2" id="KW-1277">Toxin-antitoxin system</keyword>
<name>A0A171KMZ5_9BURK</name>
<reference evidence="3 4" key="1">
    <citation type="submission" date="2015-04" db="EMBL/GenBank/DDBJ databases">
        <title>Genome sequence of Kerstersia gyiorum CG1.</title>
        <authorList>
            <person name="Greninger A.L."/>
            <person name="Kozyreva V."/>
            <person name="Chaturvedi V."/>
        </authorList>
    </citation>
    <scope>NUCLEOTIDE SEQUENCE [LARGE SCALE GENOMIC DNA]</scope>
    <source>
        <strain evidence="3 4">CG1</strain>
        <plasmid evidence="3 4">unnamed</plasmid>
    </source>
</reference>
<comment type="caution">
    <text evidence="3">The sequence shown here is derived from an EMBL/GenBank/DDBJ whole genome shotgun (WGS) entry which is preliminary data.</text>
</comment>
<gene>
    <name evidence="3" type="ORF">AAV32_17465</name>
</gene>
<comment type="similarity">
    <text evidence="1">Belongs to the RelE toxin family.</text>
</comment>
<dbReference type="RefSeq" id="WP_068366120.1">
    <property type="nucleotide sequence ID" value="NZ_CM004382.1"/>
</dbReference>
<sequence>MPHLIWTPQAAASVQRLHRFLVIKDADAARRAVKAIRAGVKILTHQPHIGRPIDDMGPEFREWLIDFGDSGYVALYRVSHDNISILAIRHQKEAGYK</sequence>
<protein>
    <submittedName>
        <fullName evidence="3">Plasmid stabilization protein</fullName>
    </submittedName>
</protein>
<dbReference type="Gene3D" id="3.30.2310.20">
    <property type="entry name" value="RelE-like"/>
    <property type="match status" value="1"/>
</dbReference>
<evidence type="ECO:0000256" key="2">
    <source>
        <dbReference type="ARBA" id="ARBA00022649"/>
    </source>
</evidence>
<geneLocation type="plasmid" evidence="3 4">
    <name>unnamed</name>
</geneLocation>
<dbReference type="InterPro" id="IPR051803">
    <property type="entry name" value="TA_system_RelE-like_toxin"/>
</dbReference>
<keyword evidence="3" id="KW-0614">Plasmid</keyword>
<dbReference type="PANTHER" id="PTHR33755">
    <property type="entry name" value="TOXIN PARE1-RELATED"/>
    <property type="match status" value="1"/>
</dbReference>
<evidence type="ECO:0000313" key="3">
    <source>
        <dbReference type="EMBL" id="KKO70262.1"/>
    </source>
</evidence>
<proteinExistence type="inferred from homology"/>
<organism evidence="3 4">
    <name type="scientific">Kerstersia gyiorum</name>
    <dbReference type="NCBI Taxonomy" id="206506"/>
    <lineage>
        <taxon>Bacteria</taxon>
        <taxon>Pseudomonadati</taxon>
        <taxon>Pseudomonadota</taxon>
        <taxon>Betaproteobacteria</taxon>
        <taxon>Burkholderiales</taxon>
        <taxon>Alcaligenaceae</taxon>
        <taxon>Kerstersia</taxon>
    </lineage>
</organism>
<dbReference type="PANTHER" id="PTHR33755:SF7">
    <property type="entry name" value="TOXIN MODULE OF TOXIN-ANTITOXIN SYSTEM RELE_STBE FAMILY"/>
    <property type="match status" value="1"/>
</dbReference>
<dbReference type="InterPro" id="IPR007712">
    <property type="entry name" value="RelE/ParE_toxin"/>
</dbReference>
<dbReference type="InterPro" id="IPR035093">
    <property type="entry name" value="RelE/ParE_toxin_dom_sf"/>
</dbReference>
<dbReference type="AlphaFoldDB" id="A0A171KMZ5"/>
<keyword evidence="4" id="KW-1185">Reference proteome</keyword>
<dbReference type="EMBL" id="LBNE01000032">
    <property type="protein sequence ID" value="KKO70262.1"/>
    <property type="molecule type" value="Genomic_DNA"/>
</dbReference>
<dbReference type="PATRIC" id="fig|206506.3.peg.6"/>
<dbReference type="Proteomes" id="UP000078084">
    <property type="component" value="Plasmid unnamed"/>
</dbReference>
<evidence type="ECO:0000256" key="1">
    <source>
        <dbReference type="ARBA" id="ARBA00006226"/>
    </source>
</evidence>